<feature type="non-terminal residue" evidence="1">
    <location>
        <position position="1"/>
    </location>
</feature>
<name>X1P504_9ZZZZ</name>
<dbReference type="EMBL" id="BARV01031426">
    <property type="protein sequence ID" value="GAI37521.1"/>
    <property type="molecule type" value="Genomic_DNA"/>
</dbReference>
<feature type="non-terminal residue" evidence="1">
    <location>
        <position position="253"/>
    </location>
</feature>
<gene>
    <name evidence="1" type="ORF">S06H3_49733</name>
</gene>
<reference evidence="1" key="1">
    <citation type="journal article" date="2014" name="Front. Microbiol.">
        <title>High frequency of phylogenetically diverse reductive dehalogenase-homologous genes in deep subseafloor sedimentary metagenomes.</title>
        <authorList>
            <person name="Kawai M."/>
            <person name="Futagami T."/>
            <person name="Toyoda A."/>
            <person name="Takaki Y."/>
            <person name="Nishi S."/>
            <person name="Hori S."/>
            <person name="Arai W."/>
            <person name="Tsubouchi T."/>
            <person name="Morono Y."/>
            <person name="Uchiyama I."/>
            <person name="Ito T."/>
            <person name="Fujiyama A."/>
            <person name="Inagaki F."/>
            <person name="Takami H."/>
        </authorList>
    </citation>
    <scope>NUCLEOTIDE SEQUENCE</scope>
    <source>
        <strain evidence="1">Expedition CK06-06</strain>
    </source>
</reference>
<proteinExistence type="predicted"/>
<evidence type="ECO:0000313" key="1">
    <source>
        <dbReference type="EMBL" id="GAI37521.1"/>
    </source>
</evidence>
<organism evidence="1">
    <name type="scientific">marine sediment metagenome</name>
    <dbReference type="NCBI Taxonomy" id="412755"/>
    <lineage>
        <taxon>unclassified sequences</taxon>
        <taxon>metagenomes</taxon>
        <taxon>ecological metagenomes</taxon>
    </lineage>
</organism>
<comment type="caution">
    <text evidence="1">The sequence shown here is derived from an EMBL/GenBank/DDBJ whole genome shotgun (WGS) entry which is preliminary data.</text>
</comment>
<accession>X1P504</accession>
<sequence length="253" mass="29429">DQVQSQIEELALQSVKNREQLKAELSWLMTTEADNGYLFGYEVGRRDTGFSLLPILVEALKSTKDNVSAYFLGGYFKAIFEKDKELWENQLDRLIEDHILNVWVPELTWRSGMTDRSAIRVLGLAESGIIGVPHFRMFQYGGVIRGLSEKTFRKWIDFLIDRQEAESISIALDLYYFFYLRKESKYKLPRELTLVLLTHPLLFEKQEIARRNQMDDFQWAEIGKAFVTIYPKDSLALADKMIEYFGEEGTILG</sequence>
<protein>
    <submittedName>
        <fullName evidence="1">Uncharacterized protein</fullName>
    </submittedName>
</protein>
<dbReference type="AlphaFoldDB" id="X1P504"/>